<dbReference type="AlphaFoldDB" id="A0A644V6F3"/>
<dbReference type="InterPro" id="IPR011990">
    <property type="entry name" value="TPR-like_helical_dom_sf"/>
</dbReference>
<sequence>MRSSLKNNALKHTLTILLMAVAIFSHNSLDAKKDNRERDFLFMEGLRMVNLGQLSGAEKIFTELTSKFPQMDAAYYNLANIHLKKGDLSKALKFTEKAVAADSSNYWYSIQLARLYSAMGDLAKSTEVYESVKRRNPAGTSLYIELIDIYVRGREYDKALLTLEDIEKRGGVNEATALTRYNIMVNQGKMESAIQMIEEVEKSSPSPRISSLLGDYYASVKKDTLAMQYYSAALALEPGYIPAIFGLAESYRIRGQYDLYFQHMFPFMANSDVNPGMKVEYMKEILANQKFVQTFYPQIDTLMQNLYTAHPEDSLVAYNHAVFLVQSARPEKGLDILKDNIKRYPEERNPLHQYLSLLYYLEKWDELISMSDSALLSHPADIEFMQLKGIGELQMNKTSDAIETFLKILPLAKGDSASTVRILSILGDTYYMAGNKKESYKYYKKTIRLEPNHAPALNNYAYYLSEENKQLKRALEMSKRTVELEPENSTYLDTYAWILHKLGRNSEAKTILKQAMVYGGNENADILDHYAEVLFALGEKDLAYIYWGQAHKLDPSLDIAAKVEKIKSGKR</sequence>
<name>A0A644V6F3_9ZZZZ</name>
<protein>
    <submittedName>
        <fullName evidence="1">Beta-barrel assembly-enhancing protease</fullName>
        <ecNumber evidence="1">3.4.-.-</ecNumber>
    </submittedName>
</protein>
<accession>A0A644V6F3</accession>
<keyword evidence="1" id="KW-0645">Protease</keyword>
<organism evidence="1">
    <name type="scientific">bioreactor metagenome</name>
    <dbReference type="NCBI Taxonomy" id="1076179"/>
    <lineage>
        <taxon>unclassified sequences</taxon>
        <taxon>metagenomes</taxon>
        <taxon>ecological metagenomes</taxon>
    </lineage>
</organism>
<dbReference type="InterPro" id="IPR019734">
    <property type="entry name" value="TPR_rpt"/>
</dbReference>
<dbReference type="GO" id="GO:0006508">
    <property type="term" value="P:proteolysis"/>
    <property type="evidence" value="ECO:0007669"/>
    <property type="project" value="UniProtKB-KW"/>
</dbReference>
<dbReference type="Pfam" id="PF14559">
    <property type="entry name" value="TPR_19"/>
    <property type="match status" value="1"/>
</dbReference>
<keyword evidence="1" id="KW-0378">Hydrolase</keyword>
<reference evidence="1" key="1">
    <citation type="submission" date="2019-08" db="EMBL/GenBank/DDBJ databases">
        <authorList>
            <person name="Kucharzyk K."/>
            <person name="Murdoch R.W."/>
            <person name="Higgins S."/>
            <person name="Loffler F."/>
        </authorList>
    </citation>
    <scope>NUCLEOTIDE SEQUENCE</scope>
</reference>
<dbReference type="SUPFAM" id="SSF48452">
    <property type="entry name" value="TPR-like"/>
    <property type="match status" value="2"/>
</dbReference>
<proteinExistence type="predicted"/>
<dbReference type="PROSITE" id="PS50005">
    <property type="entry name" value="TPR"/>
    <property type="match status" value="2"/>
</dbReference>
<dbReference type="EMBL" id="VSSQ01000221">
    <property type="protein sequence ID" value="MPL86382.1"/>
    <property type="molecule type" value="Genomic_DNA"/>
</dbReference>
<comment type="caution">
    <text evidence="1">The sequence shown here is derived from an EMBL/GenBank/DDBJ whole genome shotgun (WGS) entry which is preliminary data.</text>
</comment>
<dbReference type="GO" id="GO:0008233">
    <property type="term" value="F:peptidase activity"/>
    <property type="evidence" value="ECO:0007669"/>
    <property type="project" value="UniProtKB-KW"/>
</dbReference>
<evidence type="ECO:0000313" key="1">
    <source>
        <dbReference type="EMBL" id="MPL86382.1"/>
    </source>
</evidence>
<dbReference type="PANTHER" id="PTHR12558:SF13">
    <property type="entry name" value="CELL DIVISION CYCLE PROTEIN 27 HOMOLOG"/>
    <property type="match status" value="1"/>
</dbReference>
<dbReference type="SMART" id="SM00028">
    <property type="entry name" value="TPR"/>
    <property type="match status" value="6"/>
</dbReference>
<dbReference type="Gene3D" id="1.25.40.10">
    <property type="entry name" value="Tetratricopeptide repeat domain"/>
    <property type="match status" value="3"/>
</dbReference>
<gene>
    <name evidence="1" type="primary">bepA_24</name>
    <name evidence="1" type="ORF">SDC9_32362</name>
</gene>
<dbReference type="EC" id="3.4.-.-" evidence="1"/>
<dbReference type="Pfam" id="PF13431">
    <property type="entry name" value="TPR_17"/>
    <property type="match status" value="1"/>
</dbReference>
<dbReference type="PANTHER" id="PTHR12558">
    <property type="entry name" value="CELL DIVISION CYCLE 16,23,27"/>
    <property type="match status" value="1"/>
</dbReference>